<evidence type="ECO:0000313" key="1">
    <source>
        <dbReference type="EMBL" id="KAJ6960732.1"/>
    </source>
</evidence>
<proteinExistence type="predicted"/>
<organism evidence="1 2">
    <name type="scientific">Populus alba x Populus x berolinensis</name>
    <dbReference type="NCBI Taxonomy" id="444605"/>
    <lineage>
        <taxon>Eukaryota</taxon>
        <taxon>Viridiplantae</taxon>
        <taxon>Streptophyta</taxon>
        <taxon>Embryophyta</taxon>
        <taxon>Tracheophyta</taxon>
        <taxon>Spermatophyta</taxon>
        <taxon>Magnoliopsida</taxon>
        <taxon>eudicotyledons</taxon>
        <taxon>Gunneridae</taxon>
        <taxon>Pentapetalae</taxon>
        <taxon>rosids</taxon>
        <taxon>fabids</taxon>
        <taxon>Malpighiales</taxon>
        <taxon>Salicaceae</taxon>
        <taxon>Saliceae</taxon>
        <taxon>Populus</taxon>
    </lineage>
</organism>
<keyword evidence="2" id="KW-1185">Reference proteome</keyword>
<accession>A0AAD6PV69</accession>
<evidence type="ECO:0000313" key="2">
    <source>
        <dbReference type="Proteomes" id="UP001164929"/>
    </source>
</evidence>
<sequence>MESVDCRRDHGNVEQEGWFAAGGGLSFRCHLWSFRFCYAAISTLRPHKTISTTIQHSSTPLSIISDALRYAAGNGEQLLRSGTQESQKWDIGTGTFGTDTKVKIF</sequence>
<dbReference type="AlphaFoldDB" id="A0AAD6PV69"/>
<reference evidence="1" key="1">
    <citation type="journal article" date="2023" name="Mol. Ecol. Resour.">
        <title>Chromosome-level genome assembly of a triploid poplar Populus alba 'Berolinensis'.</title>
        <authorList>
            <person name="Chen S."/>
            <person name="Yu Y."/>
            <person name="Wang X."/>
            <person name="Wang S."/>
            <person name="Zhang T."/>
            <person name="Zhou Y."/>
            <person name="He R."/>
            <person name="Meng N."/>
            <person name="Wang Y."/>
            <person name="Liu W."/>
            <person name="Liu Z."/>
            <person name="Liu J."/>
            <person name="Guo Q."/>
            <person name="Huang H."/>
            <person name="Sederoff R.R."/>
            <person name="Wang G."/>
            <person name="Qu G."/>
            <person name="Chen S."/>
        </authorList>
    </citation>
    <scope>NUCLEOTIDE SEQUENCE</scope>
    <source>
        <strain evidence="1">SC-2020</strain>
    </source>
</reference>
<name>A0AAD6PV69_9ROSI</name>
<dbReference type="EMBL" id="JAQIZT010000017">
    <property type="protein sequence ID" value="KAJ6960732.1"/>
    <property type="molecule type" value="Genomic_DNA"/>
</dbReference>
<comment type="caution">
    <text evidence="1">The sequence shown here is derived from an EMBL/GenBank/DDBJ whole genome shotgun (WGS) entry which is preliminary data.</text>
</comment>
<dbReference type="Proteomes" id="UP001164929">
    <property type="component" value="Chromosome 17"/>
</dbReference>
<gene>
    <name evidence="1" type="ORF">NC653_038680</name>
</gene>
<protein>
    <submittedName>
        <fullName evidence="1">Uncharacterized protein</fullName>
    </submittedName>
</protein>